<accession>A0AAN9EVT2</accession>
<gene>
    <name evidence="18" type="ORF">RJT34_31116</name>
</gene>
<dbReference type="GO" id="GO:0045273">
    <property type="term" value="C:respiratory chain complex II (succinate dehydrogenase)"/>
    <property type="evidence" value="ECO:0007669"/>
    <property type="project" value="UniProtKB-ARBA"/>
</dbReference>
<keyword evidence="10" id="KW-0479">Metal-binding</keyword>
<keyword evidence="19" id="KW-1185">Reference proteome</keyword>
<keyword evidence="13" id="KW-0408">Iron</keyword>
<dbReference type="Gene3D" id="1.20.1300.10">
    <property type="entry name" value="Fumarate reductase/succinate dehydrogenase, transmembrane subunit"/>
    <property type="match status" value="1"/>
</dbReference>
<dbReference type="GO" id="GO:0046872">
    <property type="term" value="F:metal ion binding"/>
    <property type="evidence" value="ECO:0007669"/>
    <property type="project" value="UniProtKB-KW"/>
</dbReference>
<protein>
    <recommendedName>
        <fullName evidence="20">Succinate dehydrogenase subunit 3</fullName>
    </recommendedName>
</protein>
<evidence type="ECO:0000256" key="2">
    <source>
        <dbReference type="ARBA" id="ARBA00004050"/>
    </source>
</evidence>
<dbReference type="InterPro" id="IPR000701">
    <property type="entry name" value="SuccDH_FuR_B_TM-su"/>
</dbReference>
<evidence type="ECO:0000256" key="14">
    <source>
        <dbReference type="ARBA" id="ARBA00023128"/>
    </source>
</evidence>
<dbReference type="PANTHER" id="PTHR10978">
    <property type="entry name" value="SUCCINATE DEHYDROGENASE CYTOCHROME B560 SUBUNIT"/>
    <property type="match status" value="1"/>
</dbReference>
<keyword evidence="15 17" id="KW-0472">Membrane</keyword>
<evidence type="ECO:0000256" key="9">
    <source>
        <dbReference type="ARBA" id="ARBA00022692"/>
    </source>
</evidence>
<comment type="caution">
    <text evidence="18">The sequence shown here is derived from an EMBL/GenBank/DDBJ whole genome shotgun (WGS) entry which is preliminary data.</text>
</comment>
<evidence type="ECO:0000256" key="1">
    <source>
        <dbReference type="ARBA" id="ARBA00001971"/>
    </source>
</evidence>
<evidence type="ECO:0000256" key="5">
    <source>
        <dbReference type="ARBA" id="ARBA00011313"/>
    </source>
</evidence>
<dbReference type="Proteomes" id="UP001359559">
    <property type="component" value="Unassembled WGS sequence"/>
</dbReference>
<evidence type="ECO:0000313" key="18">
    <source>
        <dbReference type="EMBL" id="KAK7263525.1"/>
    </source>
</evidence>
<evidence type="ECO:0000256" key="6">
    <source>
        <dbReference type="ARBA" id="ARBA00022448"/>
    </source>
</evidence>
<evidence type="ECO:0008006" key="20">
    <source>
        <dbReference type="Google" id="ProtNLM"/>
    </source>
</evidence>
<evidence type="ECO:0000256" key="17">
    <source>
        <dbReference type="SAM" id="Phobius"/>
    </source>
</evidence>
<dbReference type="GO" id="GO:0005743">
    <property type="term" value="C:mitochondrial inner membrane"/>
    <property type="evidence" value="ECO:0007669"/>
    <property type="project" value="UniProtKB-SubCell"/>
</dbReference>
<keyword evidence="14" id="KW-0496">Mitochondrion</keyword>
<evidence type="ECO:0000256" key="3">
    <source>
        <dbReference type="ARBA" id="ARBA00004434"/>
    </source>
</evidence>
<keyword evidence="12 17" id="KW-1133">Transmembrane helix</keyword>
<evidence type="ECO:0000313" key="19">
    <source>
        <dbReference type="Proteomes" id="UP001359559"/>
    </source>
</evidence>
<reference evidence="18 19" key="1">
    <citation type="submission" date="2024-01" db="EMBL/GenBank/DDBJ databases">
        <title>The genomes of 5 underutilized Papilionoideae crops provide insights into root nodulation and disease resistance.</title>
        <authorList>
            <person name="Yuan L."/>
        </authorList>
    </citation>
    <scope>NUCLEOTIDE SEQUENCE [LARGE SCALE GENOMIC DNA]</scope>
    <source>
        <strain evidence="18">LY-2023</strain>
        <tissue evidence="18">Leaf</tissue>
    </source>
</reference>
<dbReference type="InterPro" id="IPR034804">
    <property type="entry name" value="SQR/QFR_C/D"/>
</dbReference>
<evidence type="ECO:0000256" key="8">
    <source>
        <dbReference type="ARBA" id="ARBA00022617"/>
    </source>
</evidence>
<dbReference type="EMBL" id="JAYKXN010000008">
    <property type="protein sequence ID" value="KAK7263525.1"/>
    <property type="molecule type" value="Genomic_DNA"/>
</dbReference>
<sequence length="238" mass="26198">MSWLLRSSKAKLLSSSSSRTFFSHPQIRTLSPFSDLFHRTTAPTPPAKEIPPTENLTGVPRDPANKLASDSNAINSFRSKVSGLDSNVLAGAMHGTRAWAAHGPMLLGVNAVMARTFIRGVETGTFGLIGNKRFMSDIPSKTSETAATGFRPLSPHLPVYQPQLSATLSIFNRIAGAYLTAVILLFYMIYMKMGLISLTYDSFYQFIFYSSKLHLLAMEVSALAVSYHLYSAIRHLFL</sequence>
<proteinExistence type="predicted"/>
<dbReference type="Pfam" id="PF01127">
    <property type="entry name" value="Sdh_cyt"/>
    <property type="match status" value="1"/>
</dbReference>
<dbReference type="FunFam" id="1.20.1300.10:FF:000014">
    <property type="entry name" value="Succinate dehydrogenase subunit 3-1, mitochondrial"/>
    <property type="match status" value="1"/>
</dbReference>
<keyword evidence="6" id="KW-0813">Transport</keyword>
<comment type="subcellular location">
    <subcellularLocation>
        <location evidence="3">Mitochondrion inner membrane</location>
        <topology evidence="3">Single-pass membrane protein</topology>
    </subcellularLocation>
</comment>
<feature type="transmembrane region" description="Helical" evidence="17">
    <location>
        <begin position="170"/>
        <end position="191"/>
    </location>
</feature>
<dbReference type="GO" id="GO:0009055">
    <property type="term" value="F:electron transfer activity"/>
    <property type="evidence" value="ECO:0007669"/>
    <property type="project" value="InterPro"/>
</dbReference>
<evidence type="ECO:0000256" key="13">
    <source>
        <dbReference type="ARBA" id="ARBA00023004"/>
    </source>
</evidence>
<keyword evidence="7" id="KW-0816">Tricarboxylic acid cycle</keyword>
<evidence type="ECO:0000256" key="11">
    <source>
        <dbReference type="ARBA" id="ARBA00022946"/>
    </source>
</evidence>
<dbReference type="InterPro" id="IPR014314">
    <property type="entry name" value="Succ_DH_cytb556"/>
</dbReference>
<evidence type="ECO:0000256" key="12">
    <source>
        <dbReference type="ARBA" id="ARBA00022989"/>
    </source>
</evidence>
<comment type="pathway">
    <text evidence="4">Carbohydrate metabolism; tricarboxylic acid cycle.</text>
</comment>
<dbReference type="CDD" id="cd03499">
    <property type="entry name" value="SQR_TypeC_SdhC"/>
    <property type="match status" value="1"/>
</dbReference>
<evidence type="ECO:0000256" key="10">
    <source>
        <dbReference type="ARBA" id="ARBA00022723"/>
    </source>
</evidence>
<evidence type="ECO:0000256" key="16">
    <source>
        <dbReference type="SAM" id="MobiDB-lite"/>
    </source>
</evidence>
<comment type="cofactor">
    <cofactor evidence="1">
        <name>heme</name>
        <dbReference type="ChEBI" id="CHEBI:30413"/>
    </cofactor>
</comment>
<evidence type="ECO:0000256" key="4">
    <source>
        <dbReference type="ARBA" id="ARBA00005163"/>
    </source>
</evidence>
<dbReference type="GO" id="GO:0006099">
    <property type="term" value="P:tricarboxylic acid cycle"/>
    <property type="evidence" value="ECO:0007669"/>
    <property type="project" value="UniProtKB-KW"/>
</dbReference>
<dbReference type="PANTHER" id="PTHR10978:SF5">
    <property type="entry name" value="SUCCINATE DEHYDROGENASE CYTOCHROME B560 SUBUNIT, MITOCHONDRIAL"/>
    <property type="match status" value="1"/>
</dbReference>
<feature type="transmembrane region" description="Helical" evidence="17">
    <location>
        <begin position="203"/>
        <end position="230"/>
    </location>
</feature>
<dbReference type="SUPFAM" id="SSF81343">
    <property type="entry name" value="Fumarate reductase respiratory complex transmembrane subunits"/>
    <property type="match status" value="1"/>
</dbReference>
<evidence type="ECO:0000256" key="7">
    <source>
        <dbReference type="ARBA" id="ARBA00022532"/>
    </source>
</evidence>
<dbReference type="GO" id="GO:0006121">
    <property type="term" value="P:mitochondrial electron transport, succinate to ubiquinone"/>
    <property type="evidence" value="ECO:0007669"/>
    <property type="project" value="TreeGrafter"/>
</dbReference>
<keyword evidence="9 17" id="KW-0812">Transmembrane</keyword>
<keyword evidence="8" id="KW-0349">Heme</keyword>
<keyword evidence="11" id="KW-0809">Transit peptide</keyword>
<dbReference type="AlphaFoldDB" id="A0AAN9EVT2"/>
<feature type="region of interest" description="Disordered" evidence="16">
    <location>
        <begin position="41"/>
        <end position="70"/>
    </location>
</feature>
<name>A0AAN9EVT2_CLITE</name>
<organism evidence="18 19">
    <name type="scientific">Clitoria ternatea</name>
    <name type="common">Butterfly pea</name>
    <dbReference type="NCBI Taxonomy" id="43366"/>
    <lineage>
        <taxon>Eukaryota</taxon>
        <taxon>Viridiplantae</taxon>
        <taxon>Streptophyta</taxon>
        <taxon>Embryophyta</taxon>
        <taxon>Tracheophyta</taxon>
        <taxon>Spermatophyta</taxon>
        <taxon>Magnoliopsida</taxon>
        <taxon>eudicotyledons</taxon>
        <taxon>Gunneridae</taxon>
        <taxon>Pentapetalae</taxon>
        <taxon>rosids</taxon>
        <taxon>fabids</taxon>
        <taxon>Fabales</taxon>
        <taxon>Fabaceae</taxon>
        <taxon>Papilionoideae</taxon>
        <taxon>50 kb inversion clade</taxon>
        <taxon>NPAAA clade</taxon>
        <taxon>indigoferoid/millettioid clade</taxon>
        <taxon>Phaseoleae</taxon>
        <taxon>Clitoria</taxon>
    </lineage>
</organism>
<comment type="subunit">
    <text evidence="5">Component of complex II composed of eight subunits in plants: four classical SDH subunits SDH1, SDH2, SDH3 and SDH4 (a flavoprotein (FP), an iron-sulfur protein (IP), and a cytochrome b composed of a large and a small subunit.), as well as four subunits unknown in mitochondria from bacteria and heterotrophic eukaryotes.</text>
</comment>
<evidence type="ECO:0000256" key="15">
    <source>
        <dbReference type="ARBA" id="ARBA00023136"/>
    </source>
</evidence>
<comment type="function">
    <text evidence="2">Membrane-anchoring subunit of succinate dehydrogenase (SDH).</text>
</comment>